<protein>
    <submittedName>
        <fullName evidence="1">Glycosyl transferase family 1</fullName>
    </submittedName>
</protein>
<dbReference type="GO" id="GO:0016740">
    <property type="term" value="F:transferase activity"/>
    <property type="evidence" value="ECO:0007669"/>
    <property type="project" value="UniProtKB-KW"/>
</dbReference>
<keyword evidence="2" id="KW-1185">Reference proteome</keyword>
<dbReference type="RefSeq" id="WP_044838272.1">
    <property type="nucleotide sequence ID" value="NZ_CP059733.1"/>
</dbReference>
<dbReference type="Proteomes" id="UP000032352">
    <property type="component" value="Chromosome"/>
</dbReference>
<dbReference type="Gene3D" id="3.40.50.2000">
    <property type="entry name" value="Glycogen Phosphorylase B"/>
    <property type="match status" value="2"/>
</dbReference>
<name>A0AAE9Z0Z3_9GAMM</name>
<keyword evidence="1" id="KW-0808">Transferase</keyword>
<organism evidence="1 2">
    <name type="scientific">Thalassomonas viridans</name>
    <dbReference type="NCBI Taxonomy" id="137584"/>
    <lineage>
        <taxon>Bacteria</taxon>
        <taxon>Pseudomonadati</taxon>
        <taxon>Pseudomonadota</taxon>
        <taxon>Gammaproteobacteria</taxon>
        <taxon>Alteromonadales</taxon>
        <taxon>Colwelliaceae</taxon>
        <taxon>Thalassomonas</taxon>
    </lineage>
</organism>
<dbReference type="EMBL" id="CP059733">
    <property type="protein sequence ID" value="WDE04630.1"/>
    <property type="molecule type" value="Genomic_DNA"/>
</dbReference>
<reference evidence="1 2" key="2">
    <citation type="journal article" date="2022" name="Mar. Drugs">
        <title>Bioassay-Guided Fractionation Leads to the Detection of Cholic Acid Generated by the Rare Thalassomonas sp.</title>
        <authorList>
            <person name="Pheiffer F."/>
            <person name="Schneider Y.K."/>
            <person name="Hansen E.H."/>
            <person name="Andersen J.H."/>
            <person name="Isaksson J."/>
            <person name="Busche T."/>
            <person name="R C."/>
            <person name="Kalinowski J."/>
            <person name="Zyl L.V."/>
            <person name="Trindade M."/>
        </authorList>
    </citation>
    <scope>NUCLEOTIDE SEQUENCE [LARGE SCALE GENOMIC DNA]</scope>
    <source>
        <strain evidence="1 2">XOM25</strain>
    </source>
</reference>
<sequence>MKILEVYLECGGYDYQLIKGGISVYTWNLSKAMMDQGEQVSILTAMHGQQEYLAEHHNLVELDYCRSWQMEIDADPEVWGNEDPIKIPLTTKAYRLDKDGISIFILSNEILDLYPDTYYPPYSSKGKELGFFKPLVFQAEVIHFIRHWFAGEALTVHAHEPYYQYLLPAAFHQDADKQVISTVQSNMPINKKVYLPEVASLFRQLDINLSLEELADNLPATGFNQCLLDYLPVTHLNYPYPDNYVNLFALCLLYSDLVDFLSEGHLEFYSQFSGTAFRALYQQLHISELVRTQGHKFFVGGCALSDSWLTADFDAFDRNTVLTELGLDPALPTFFHNARYAPNHKGQVEMILAIEEFLNAGLEGNFILRCVSGTGIADERFHQLVKGYPDKVVLRWQMTAESELMALAAAADFALFPSKFEMDTFLIAEGEAMLAGCVPIASEQLGMKHWHHSKKFSGDKESTGFGVHRSFREEDPQLVQSLFSALRQALDLHRQGEAYREKSAYARKHALQFSWENAAKAHLKAINSLPLAQENKASAAVSAGKNSTEWKAQAMACGHLLDWRRDGLAAGINDGPALTVSGNRIEYRLPEAVSVTAFNRQQGKYQGTELVKQETIFHGEVAGEALAEGGDVFLLVTLANGDQFWDGLEAESCL</sequence>
<proteinExistence type="predicted"/>
<dbReference type="AlphaFoldDB" id="A0AAE9Z0Z3"/>
<evidence type="ECO:0000313" key="2">
    <source>
        <dbReference type="Proteomes" id="UP000032352"/>
    </source>
</evidence>
<accession>A0AAE9Z0Z3</accession>
<gene>
    <name evidence="1" type="ORF">SG34_025410</name>
</gene>
<dbReference type="SUPFAM" id="SSF53756">
    <property type="entry name" value="UDP-Glycosyltransferase/glycogen phosphorylase"/>
    <property type="match status" value="1"/>
</dbReference>
<reference evidence="1 2" key="1">
    <citation type="journal article" date="2015" name="Genome Announc.">
        <title>Draft Genome Sequences of Marine Isolates of Thalassomonas viridans and Thalassomonas actiniarum.</title>
        <authorList>
            <person name="Olonade I."/>
            <person name="van Zyl L.J."/>
            <person name="Trindade M."/>
        </authorList>
    </citation>
    <scope>NUCLEOTIDE SEQUENCE [LARGE SCALE GENOMIC DNA]</scope>
    <source>
        <strain evidence="1 2">XOM25</strain>
    </source>
</reference>
<dbReference type="KEGG" id="tvd:SG34_025410"/>
<evidence type="ECO:0000313" key="1">
    <source>
        <dbReference type="EMBL" id="WDE04630.1"/>
    </source>
</evidence>